<dbReference type="RefSeq" id="WP_377603209.1">
    <property type="nucleotide sequence ID" value="NZ_JBHUME010000008.1"/>
</dbReference>
<name>A0ABW5PE55_9BACL</name>
<dbReference type="EMBL" id="JBHUME010000008">
    <property type="protein sequence ID" value="MFD2613206.1"/>
    <property type="molecule type" value="Genomic_DNA"/>
</dbReference>
<accession>A0ABW5PE55</accession>
<comment type="caution">
    <text evidence="1">The sequence shown here is derived from an EMBL/GenBank/DDBJ whole genome shotgun (WGS) entry which is preliminary data.</text>
</comment>
<gene>
    <name evidence="1" type="ORF">ACFSUF_12315</name>
</gene>
<proteinExistence type="predicted"/>
<evidence type="ECO:0000313" key="2">
    <source>
        <dbReference type="Proteomes" id="UP001597541"/>
    </source>
</evidence>
<sequence length="107" mass="12268">MDKEWIVQFEVDHEHPDVTKRLRGLLYVSEDRKPNLEELTACLKACGFDVRPDDPGALTFLPAAPAEDNYRIRITGMVRGDLKNNDEGQEQITRELAKNFMKPDPNL</sequence>
<dbReference type="Proteomes" id="UP001597541">
    <property type="component" value="Unassembled WGS sequence"/>
</dbReference>
<protein>
    <submittedName>
        <fullName evidence="1">Uncharacterized protein</fullName>
    </submittedName>
</protein>
<keyword evidence="2" id="KW-1185">Reference proteome</keyword>
<organism evidence="1 2">
    <name type="scientific">Paenibacillus gansuensis</name>
    <dbReference type="NCBI Taxonomy" id="306542"/>
    <lineage>
        <taxon>Bacteria</taxon>
        <taxon>Bacillati</taxon>
        <taxon>Bacillota</taxon>
        <taxon>Bacilli</taxon>
        <taxon>Bacillales</taxon>
        <taxon>Paenibacillaceae</taxon>
        <taxon>Paenibacillus</taxon>
    </lineage>
</organism>
<evidence type="ECO:0000313" key="1">
    <source>
        <dbReference type="EMBL" id="MFD2613206.1"/>
    </source>
</evidence>
<reference evidence="2" key="1">
    <citation type="journal article" date="2019" name="Int. J. Syst. Evol. Microbiol.">
        <title>The Global Catalogue of Microorganisms (GCM) 10K type strain sequencing project: providing services to taxonomists for standard genome sequencing and annotation.</title>
        <authorList>
            <consortium name="The Broad Institute Genomics Platform"/>
            <consortium name="The Broad Institute Genome Sequencing Center for Infectious Disease"/>
            <person name="Wu L."/>
            <person name="Ma J."/>
        </authorList>
    </citation>
    <scope>NUCLEOTIDE SEQUENCE [LARGE SCALE GENOMIC DNA]</scope>
    <source>
        <strain evidence="2">KCTC 3950</strain>
    </source>
</reference>